<accession>A0A0N4VBW5</accession>
<evidence type="ECO:0000313" key="2">
    <source>
        <dbReference type="Proteomes" id="UP000274131"/>
    </source>
</evidence>
<evidence type="ECO:0000313" key="3">
    <source>
        <dbReference type="WBParaSite" id="EVEC_0000803801-mRNA-1"/>
    </source>
</evidence>
<dbReference type="AlphaFoldDB" id="A0A0N4VBW5"/>
<proteinExistence type="predicted"/>
<reference evidence="1 2" key="2">
    <citation type="submission" date="2018-10" db="EMBL/GenBank/DDBJ databases">
        <authorList>
            <consortium name="Pathogen Informatics"/>
        </authorList>
    </citation>
    <scope>NUCLEOTIDE SEQUENCE [LARGE SCALE GENOMIC DNA]</scope>
</reference>
<sequence length="135" mass="15511">MTSYPNYQQQFPQPNPPYPYDDALTTLKINLVVMGIKEKTLTRAANTDVHLKYDDDGFSILMEIFKMNKKSKPPKKTVIDTRYFEKRRLPGKIAKCEFKLKKNQCVVLIHKAAPGLWGNALSSSALLFLTYFGMF</sequence>
<organism evidence="3">
    <name type="scientific">Enterobius vermicularis</name>
    <name type="common">Human pinworm</name>
    <dbReference type="NCBI Taxonomy" id="51028"/>
    <lineage>
        <taxon>Eukaryota</taxon>
        <taxon>Metazoa</taxon>
        <taxon>Ecdysozoa</taxon>
        <taxon>Nematoda</taxon>
        <taxon>Chromadorea</taxon>
        <taxon>Rhabditida</taxon>
        <taxon>Spirurina</taxon>
        <taxon>Oxyuridomorpha</taxon>
        <taxon>Oxyuroidea</taxon>
        <taxon>Oxyuridae</taxon>
        <taxon>Enterobius</taxon>
    </lineage>
</organism>
<name>A0A0N4VBW5_ENTVE</name>
<dbReference type="Proteomes" id="UP000274131">
    <property type="component" value="Unassembled WGS sequence"/>
</dbReference>
<dbReference type="OrthoDB" id="6146649at2759"/>
<reference evidence="3" key="1">
    <citation type="submission" date="2017-02" db="UniProtKB">
        <authorList>
            <consortium name="WormBaseParasite"/>
        </authorList>
    </citation>
    <scope>IDENTIFICATION</scope>
</reference>
<dbReference type="WBParaSite" id="EVEC_0000803801-mRNA-1">
    <property type="protein sequence ID" value="EVEC_0000803801-mRNA-1"/>
    <property type="gene ID" value="EVEC_0000803801"/>
</dbReference>
<dbReference type="EMBL" id="UXUI01008960">
    <property type="protein sequence ID" value="VDD92771.1"/>
    <property type="molecule type" value="Genomic_DNA"/>
</dbReference>
<evidence type="ECO:0000313" key="1">
    <source>
        <dbReference type="EMBL" id="VDD92771.1"/>
    </source>
</evidence>
<protein>
    <submittedName>
        <fullName evidence="1 3">Uncharacterized protein</fullName>
    </submittedName>
</protein>
<gene>
    <name evidence="1" type="ORF">EVEC_LOCUS7522</name>
</gene>
<keyword evidence="2" id="KW-1185">Reference proteome</keyword>